<name>A0A1P8WE17_9PLAN</name>
<dbReference type="KEGG" id="fmr:Fuma_01901"/>
<evidence type="ECO:0000313" key="3">
    <source>
        <dbReference type="Proteomes" id="UP000187735"/>
    </source>
</evidence>
<dbReference type="EMBL" id="CP017641">
    <property type="protein sequence ID" value="APZ92291.1"/>
    <property type="molecule type" value="Genomic_DNA"/>
</dbReference>
<keyword evidence="1" id="KW-0812">Transmembrane</keyword>
<evidence type="ECO:0000256" key="1">
    <source>
        <dbReference type="SAM" id="Phobius"/>
    </source>
</evidence>
<evidence type="ECO:0000313" key="2">
    <source>
        <dbReference type="EMBL" id="APZ92291.1"/>
    </source>
</evidence>
<feature type="transmembrane region" description="Helical" evidence="1">
    <location>
        <begin position="57"/>
        <end position="75"/>
    </location>
</feature>
<dbReference type="Proteomes" id="UP000187735">
    <property type="component" value="Chromosome"/>
</dbReference>
<dbReference type="STRING" id="1891926.Fuma_01901"/>
<keyword evidence="1" id="KW-0472">Membrane</keyword>
<dbReference type="AlphaFoldDB" id="A0A1P8WE17"/>
<feature type="transmembrane region" description="Helical" evidence="1">
    <location>
        <begin position="28"/>
        <end position="51"/>
    </location>
</feature>
<dbReference type="RefSeq" id="WP_077023933.1">
    <property type="nucleotide sequence ID" value="NZ_CP017641.1"/>
</dbReference>
<gene>
    <name evidence="2" type="ORF">Fuma_01901</name>
</gene>
<keyword evidence="3" id="KW-1185">Reference proteome</keyword>
<organism evidence="2 3">
    <name type="scientific">Fuerstiella marisgermanici</name>
    <dbReference type="NCBI Taxonomy" id="1891926"/>
    <lineage>
        <taxon>Bacteria</taxon>
        <taxon>Pseudomonadati</taxon>
        <taxon>Planctomycetota</taxon>
        <taxon>Planctomycetia</taxon>
        <taxon>Planctomycetales</taxon>
        <taxon>Planctomycetaceae</taxon>
        <taxon>Fuerstiella</taxon>
    </lineage>
</organism>
<protein>
    <submittedName>
        <fullName evidence="2">Uncharacterized protein</fullName>
    </submittedName>
</protein>
<sequence>MSTATWNETQHFDLHDVTERISHAVWTLVKYICLTVYAFCSLAVTIVAYPIIVGTALLAGMLAFGGFVLSFSLLIEAARHIPALLGFS</sequence>
<reference evidence="2 3" key="1">
    <citation type="journal article" date="2016" name="Front. Microbiol.">
        <title>Fuerstia marisgermanicae gen. nov., sp. nov., an Unusual Member of the Phylum Planctomycetes from the German Wadden Sea.</title>
        <authorList>
            <person name="Kohn T."/>
            <person name="Heuer A."/>
            <person name="Jogler M."/>
            <person name="Vollmers J."/>
            <person name="Boedeker C."/>
            <person name="Bunk B."/>
            <person name="Rast P."/>
            <person name="Borchert D."/>
            <person name="Glockner I."/>
            <person name="Freese H.M."/>
            <person name="Klenk H.P."/>
            <person name="Overmann J."/>
            <person name="Kaster A.K."/>
            <person name="Rohde M."/>
            <person name="Wiegand S."/>
            <person name="Jogler C."/>
        </authorList>
    </citation>
    <scope>NUCLEOTIDE SEQUENCE [LARGE SCALE GENOMIC DNA]</scope>
    <source>
        <strain evidence="2 3">NH11</strain>
    </source>
</reference>
<proteinExistence type="predicted"/>
<keyword evidence="1" id="KW-1133">Transmembrane helix</keyword>
<accession>A0A1P8WE17</accession>